<dbReference type="OrthoDB" id="77405at2759"/>
<dbReference type="AlphaFoldDB" id="A0A485KLX4"/>
<dbReference type="InterPro" id="IPR036509">
    <property type="entry name" value="Met_Sox_Rdtase_MsrA_sf"/>
</dbReference>
<evidence type="ECO:0000313" key="3">
    <source>
        <dbReference type="Proteomes" id="UP000332933"/>
    </source>
</evidence>
<sequence length="410" mass="43978">MSAVRSMFDQFAATPAACEASGACVRKPQLPIDTSAVVKSNAPTSAMAAATIDVHPYTLPTDANPRELGHVRFHRSLDDASVSGKPIFIQFQEIPGCHTCWTYGDGVLRDPLVVELLETVFAPCAIHNNSTLDHDIAALAQFREPAWNNPVVHVVHPSTHSNLVPRIDGVYDLRGVARRVLPALIGHGVPIWVDYLAAVHGLRLVRDANDACVVTAVHDTDLRVATFVMECYWAGETVLGGLAGVVSTLPGWCDGVEIVEVEYDATVVTYTELARAAIAAGLEPMVHDESQRLGVESLASLVAVRDRREFGGNLKPLKAVSNSETKYHLKKKFPAVALLPLTAWQESHANSIAGRKQSLDVIASLVLTPRQASLVHRIDAAGVAAIASRVDQHASAVDQWTALLSAVDGA</sequence>
<dbReference type="GO" id="GO:0008113">
    <property type="term" value="F:peptide-methionine (S)-S-oxide reductase activity"/>
    <property type="evidence" value="ECO:0007669"/>
    <property type="project" value="InterPro"/>
</dbReference>
<reference evidence="1" key="2">
    <citation type="submission" date="2019-06" db="EMBL/GenBank/DDBJ databases">
        <title>Genomics analysis of Aphanomyces spp. identifies a new class of oomycete effector associated with host adaptation.</title>
        <authorList>
            <person name="Gaulin E."/>
        </authorList>
    </citation>
    <scope>NUCLEOTIDE SEQUENCE</scope>
    <source>
        <strain evidence="1">CBS 578.67</strain>
    </source>
</reference>
<accession>A0A485KLX4</accession>
<dbReference type="SUPFAM" id="SSF55068">
    <property type="entry name" value="Peptide methionine sulfoxide reductase"/>
    <property type="match status" value="1"/>
</dbReference>
<name>A0A485KLX4_9STRA</name>
<gene>
    <name evidence="2" type="primary">Aste57867_8997</name>
    <name evidence="1" type="ORF">As57867_008962</name>
    <name evidence="2" type="ORF">ASTE57867_8997</name>
</gene>
<dbReference type="Gene3D" id="3.30.1060.10">
    <property type="entry name" value="Peptide methionine sulphoxide reductase MsrA"/>
    <property type="match status" value="1"/>
</dbReference>
<dbReference type="EMBL" id="VJMH01005122">
    <property type="protein sequence ID" value="KAF0700468.1"/>
    <property type="molecule type" value="Genomic_DNA"/>
</dbReference>
<dbReference type="EMBL" id="CAADRA010005143">
    <property type="protein sequence ID" value="VFT85881.1"/>
    <property type="molecule type" value="Genomic_DNA"/>
</dbReference>
<proteinExistence type="predicted"/>
<dbReference type="InterPro" id="IPR036249">
    <property type="entry name" value="Thioredoxin-like_sf"/>
</dbReference>
<keyword evidence="3" id="KW-1185">Reference proteome</keyword>
<reference evidence="2 3" key="1">
    <citation type="submission" date="2019-03" db="EMBL/GenBank/DDBJ databases">
        <authorList>
            <person name="Gaulin E."/>
            <person name="Dumas B."/>
        </authorList>
    </citation>
    <scope>NUCLEOTIDE SEQUENCE [LARGE SCALE GENOMIC DNA]</scope>
    <source>
        <strain evidence="2">CBS 568.67</strain>
    </source>
</reference>
<evidence type="ECO:0000313" key="1">
    <source>
        <dbReference type="EMBL" id="KAF0700468.1"/>
    </source>
</evidence>
<protein>
    <submittedName>
        <fullName evidence="2">Aste57867_8997 protein</fullName>
    </submittedName>
</protein>
<evidence type="ECO:0000313" key="2">
    <source>
        <dbReference type="EMBL" id="VFT85881.1"/>
    </source>
</evidence>
<dbReference type="SUPFAM" id="SSF52833">
    <property type="entry name" value="Thioredoxin-like"/>
    <property type="match status" value="1"/>
</dbReference>
<organism evidence="2 3">
    <name type="scientific">Aphanomyces stellatus</name>
    <dbReference type="NCBI Taxonomy" id="120398"/>
    <lineage>
        <taxon>Eukaryota</taxon>
        <taxon>Sar</taxon>
        <taxon>Stramenopiles</taxon>
        <taxon>Oomycota</taxon>
        <taxon>Saprolegniomycetes</taxon>
        <taxon>Saprolegniales</taxon>
        <taxon>Verrucalvaceae</taxon>
        <taxon>Aphanomyces</taxon>
    </lineage>
</organism>
<dbReference type="Proteomes" id="UP000332933">
    <property type="component" value="Unassembled WGS sequence"/>
</dbReference>